<comment type="caution">
    <text evidence="2">The sequence shown here is derived from an EMBL/GenBank/DDBJ whole genome shotgun (WGS) entry which is preliminary data.</text>
</comment>
<dbReference type="InterPro" id="IPR051531">
    <property type="entry name" value="N-acetyltransferase"/>
</dbReference>
<dbReference type="PANTHER" id="PTHR43792:SF13">
    <property type="entry name" value="ACETYLTRANSFERASE"/>
    <property type="match status" value="1"/>
</dbReference>
<dbReference type="RefSeq" id="WP_310063409.1">
    <property type="nucleotide sequence ID" value="NZ_JAVDVY010000002.1"/>
</dbReference>
<name>A0ABU1WDE0_9GAMM</name>
<dbReference type="Proteomes" id="UP001251524">
    <property type="component" value="Unassembled WGS sequence"/>
</dbReference>
<evidence type="ECO:0000259" key="1">
    <source>
        <dbReference type="PROSITE" id="PS51186"/>
    </source>
</evidence>
<protein>
    <submittedName>
        <fullName evidence="2">RimJ/RimL family protein N-acetyltransferase</fullName>
    </submittedName>
</protein>
<dbReference type="SUPFAM" id="SSF55729">
    <property type="entry name" value="Acyl-CoA N-acyltransferases (Nat)"/>
    <property type="match status" value="1"/>
</dbReference>
<evidence type="ECO:0000313" key="2">
    <source>
        <dbReference type="EMBL" id="MDR7135623.1"/>
    </source>
</evidence>
<reference evidence="2 3" key="1">
    <citation type="submission" date="2023-07" db="EMBL/GenBank/DDBJ databases">
        <title>Sorghum-associated microbial communities from plants grown in Nebraska, USA.</title>
        <authorList>
            <person name="Schachtman D."/>
        </authorList>
    </citation>
    <scope>NUCLEOTIDE SEQUENCE [LARGE SCALE GENOMIC DNA]</scope>
    <source>
        <strain evidence="2 3">BE198</strain>
    </source>
</reference>
<keyword evidence="3" id="KW-1185">Reference proteome</keyword>
<feature type="domain" description="N-acetyltransferase" evidence="1">
    <location>
        <begin position="2"/>
        <end position="161"/>
    </location>
</feature>
<dbReference type="EMBL" id="JAVDVY010000002">
    <property type="protein sequence ID" value="MDR7135623.1"/>
    <property type="molecule type" value="Genomic_DNA"/>
</dbReference>
<dbReference type="InterPro" id="IPR000182">
    <property type="entry name" value="GNAT_dom"/>
</dbReference>
<dbReference type="Pfam" id="PF13302">
    <property type="entry name" value="Acetyltransf_3"/>
    <property type="match status" value="1"/>
</dbReference>
<sequence length="162" mass="17403">MIELTHIDVDNLRRLAAREPVDFGDVAVSVGALPPRHVAVRALTHLDAGTPPLWCMPFLIMPRSHDAILGGCTFKAAPVDGRVEIGYGVAPSHRGRGIATAAVTQLLYLAAASGIVRQVIAHVLPGNFASATVVSRLGFEMGSSFVDTDDEEVVRWTWHVSR</sequence>
<dbReference type="PANTHER" id="PTHR43792">
    <property type="entry name" value="GNAT FAMILY, PUTATIVE (AFU_ORTHOLOGUE AFUA_3G00765)-RELATED-RELATED"/>
    <property type="match status" value="1"/>
</dbReference>
<dbReference type="InterPro" id="IPR016181">
    <property type="entry name" value="Acyl_CoA_acyltransferase"/>
</dbReference>
<dbReference type="Gene3D" id="3.40.630.30">
    <property type="match status" value="1"/>
</dbReference>
<dbReference type="PROSITE" id="PS51186">
    <property type="entry name" value="GNAT"/>
    <property type="match status" value="1"/>
</dbReference>
<gene>
    <name evidence="2" type="ORF">J2X06_002832</name>
</gene>
<organism evidence="2 3">
    <name type="scientific">Lysobacter niastensis</name>
    <dbReference type="NCBI Taxonomy" id="380629"/>
    <lineage>
        <taxon>Bacteria</taxon>
        <taxon>Pseudomonadati</taxon>
        <taxon>Pseudomonadota</taxon>
        <taxon>Gammaproteobacteria</taxon>
        <taxon>Lysobacterales</taxon>
        <taxon>Lysobacteraceae</taxon>
        <taxon>Lysobacter</taxon>
    </lineage>
</organism>
<accession>A0ABU1WDE0</accession>
<proteinExistence type="predicted"/>
<evidence type="ECO:0000313" key="3">
    <source>
        <dbReference type="Proteomes" id="UP001251524"/>
    </source>
</evidence>